<dbReference type="RefSeq" id="YP_004346969.1">
    <property type="nucleotide sequence ID" value="NC_015326.1"/>
</dbReference>
<dbReference type="GO" id="GO:0005524">
    <property type="term" value="F:ATP binding"/>
    <property type="evidence" value="ECO:0007669"/>
    <property type="project" value="InterPro"/>
</dbReference>
<keyword evidence="3" id="KW-0547">Nucleotide-binding</keyword>
<dbReference type="PROSITE" id="PS50157">
    <property type="entry name" value="ZINC_FINGER_C2H2_2"/>
    <property type="match status" value="1"/>
</dbReference>
<dbReference type="GO" id="GO:0008270">
    <property type="term" value="F:zinc ion binding"/>
    <property type="evidence" value="ECO:0007669"/>
    <property type="project" value="UniProtKB-KW"/>
</dbReference>
<dbReference type="InterPro" id="IPR013087">
    <property type="entry name" value="Znf_C2H2_type"/>
</dbReference>
<keyword evidence="1" id="KW-0863">Zinc-finger</keyword>
<dbReference type="InterPro" id="IPR003450">
    <property type="entry name" value="Replication_origin-bd"/>
</dbReference>
<dbReference type="Pfam" id="PF02399">
    <property type="entry name" value="Herpes_ori_bp"/>
    <property type="match status" value="2"/>
</dbReference>
<keyword evidence="3" id="KW-0347">Helicase</keyword>
<dbReference type="Proteomes" id="UP000203366">
    <property type="component" value="Segment"/>
</dbReference>
<keyword evidence="3" id="KW-0067">ATP-binding</keyword>
<evidence type="ECO:0000313" key="3">
    <source>
        <dbReference type="EMBL" id="AEA06857.1"/>
    </source>
</evidence>
<dbReference type="InterPro" id="IPR027417">
    <property type="entry name" value="P-loop_NTPase"/>
</dbReference>
<name>F2WKT4_9VIRU</name>
<dbReference type="InterPro" id="IPR049996">
    <property type="entry name" value="Slr7037-like"/>
</dbReference>
<dbReference type="KEGG" id="vg:10400033"/>
<dbReference type="EMBL" id="HQ113105">
    <property type="protein sequence ID" value="AEA06857.1"/>
    <property type="molecule type" value="Genomic_DNA"/>
</dbReference>
<keyword evidence="3" id="KW-0378">Hydrolase</keyword>
<dbReference type="NCBIfam" id="NF042913">
    <property type="entry name" value="CyRepA1"/>
    <property type="match status" value="1"/>
</dbReference>
<sequence>MEDPTKALSLQTNDTFTSLYTFCEPKSFSGKTCLICKKTFSLDGDVKKHIRSTEHTQNFTSQNKLPHQTAKWWEQFEGENDIQHFLRIDIATSIGPLPSYIKCIFAYGTVWFLSWSPSKEESMKTRTSRGEQKLKGPQYYAHLFARGRSEFFVCCQLPWFGGARGFGSYSDFRTFSGIRNSVVGPQHFYEQFLEGQKVREFWDLELEEENRCWLSQDAVEMFSEARKEFCGMDSPQFYTMDSSDSKKFSCHIMVSCVHKNIFSLSKFCEKFVLWLKGEKRYSFLLRLIDGSVYRKNGSIRCFESSKFGSERVLRILGENPTNEELLFVTANQGELRHLWKISERGKLYRKNKPKKEEEPEPVPEQESALYEGEDHIEALIKYVKEVLDDAFDFDTDWDGQGRLDLKRDRGMENTCPCCPEGENVHDRRDAFVYIWDNLLLFGCWKTKRKRRFICKLGPQKISKKKREKFVADFSYESPNANPISFPEGKDCLVVKSAMGTGKTKAMIDWVVKNPKARVLFVSYRVSLVTELSKKIPGALLYTDPKAKKGGCLSAKILVCQIDSLHLVCGKFDMVVIDEALYTLDHLCEFVKNAPDCYDALGHYIKNTEKVVLLDAFMEEYVCDFVKSFGKTIWKEENTFLPHKGKTTCFLLPSKETSQEFLFSSLENKENVVFVSNSKRRVDVMSFVARDKGIKTITHTSDSKATVDTKEWGKCQLLAFSPTISAGVSYEEKHFDSCHAYFTSSSAGAHSSAQMLGRVRDLSKKEMSVFVKQVRSNAPIKKEELIRRIEMREEASYRACGLVFDRTFGALLSTPFSELYVANKLRNNRSKRNFLEELRALLESQGITIVEQKNGSGDNELEQEIHEAGREVVLENFGNIESAEEISFCEYVQISESRETTPQQRFSCQKFLVSQHFRLPSQEFVTVEFLKNYGKMRTQYDSLCLTFGDETQVRQRMKGLILGDIERRKKLPQQLLVRERYFHEKVFYIWKLLNILGFAQWWENKVVYKDKFEPLFRNVFGIVTKRHERFKSLFSSLPKSEKDTFRWFNDQLRKMFGFWFAKKNSNNKDYRCQLVFGALWDIGSTDFKVPFFVPKIGH</sequence>
<organism evidence="3 4">
    <name type="scientific">Lausannevirus</name>
    <dbReference type="NCBI Taxonomy" id="999883"/>
    <lineage>
        <taxon>Viruses</taxon>
        <taxon>Varidnaviria</taxon>
        <taxon>Bamfordvirae</taxon>
        <taxon>Nucleocytoviricota</taxon>
        <taxon>Megaviricetes</taxon>
        <taxon>Pimascovirales</taxon>
        <taxon>Pimascovirales incertae sedis</taxon>
        <taxon>Marseilleviridae</taxon>
        <taxon>Losannavirus</taxon>
        <taxon>Losannavirus lausannense</taxon>
    </lineage>
</organism>
<reference evidence="3 4" key="1">
    <citation type="journal article" date="2011" name="Environ. Microbiol.">
        <title>Lausannevirus, a giant amoebal virus encoding histone doublets.</title>
        <authorList>
            <person name="Thomas V."/>
            <person name="Bertelli C."/>
            <person name="Collyn F."/>
            <person name="Casson N."/>
            <person name="Telenti A."/>
            <person name="Goesmann A."/>
            <person name="Croxatto A."/>
            <person name="Greub G."/>
        </authorList>
    </citation>
    <scope>NUCLEOTIDE SEQUENCE [LARGE SCALE GENOMIC DNA]</scope>
    <source>
        <strain evidence="3">7715</strain>
    </source>
</reference>
<evidence type="ECO:0000259" key="2">
    <source>
        <dbReference type="PROSITE" id="PS50157"/>
    </source>
</evidence>
<evidence type="ECO:0000256" key="1">
    <source>
        <dbReference type="PROSITE-ProRule" id="PRU00042"/>
    </source>
</evidence>
<proteinExistence type="predicted"/>
<gene>
    <name evidence="3" type="ORF">LAU_0001</name>
</gene>
<keyword evidence="1" id="KW-0862">Zinc</keyword>
<dbReference type="SUPFAM" id="SSF52540">
    <property type="entry name" value="P-loop containing nucleoside triphosphate hydrolases"/>
    <property type="match status" value="1"/>
</dbReference>
<dbReference type="GeneID" id="10400033"/>
<dbReference type="Gene3D" id="3.40.50.300">
    <property type="entry name" value="P-loop containing nucleotide triphosphate hydrolases"/>
    <property type="match status" value="1"/>
</dbReference>
<feature type="domain" description="C2H2-type" evidence="2">
    <location>
        <begin position="31"/>
        <end position="60"/>
    </location>
</feature>
<dbReference type="GO" id="GO:0003688">
    <property type="term" value="F:DNA replication origin binding"/>
    <property type="evidence" value="ECO:0007669"/>
    <property type="project" value="InterPro"/>
</dbReference>
<dbReference type="OrthoDB" id="746at10239"/>
<accession>F2WKT4</accession>
<dbReference type="GO" id="GO:0004386">
    <property type="term" value="F:helicase activity"/>
    <property type="evidence" value="ECO:0007669"/>
    <property type="project" value="UniProtKB-KW"/>
</dbReference>
<protein>
    <submittedName>
        <fullName evidence="3">Putative helicase</fullName>
    </submittedName>
</protein>
<keyword evidence="1" id="KW-0479">Metal-binding</keyword>
<dbReference type="PROSITE" id="PS00028">
    <property type="entry name" value="ZINC_FINGER_C2H2_1"/>
    <property type="match status" value="1"/>
</dbReference>
<dbReference type="GO" id="GO:0006260">
    <property type="term" value="P:DNA replication"/>
    <property type="evidence" value="ECO:0007669"/>
    <property type="project" value="InterPro"/>
</dbReference>
<evidence type="ECO:0000313" key="4">
    <source>
        <dbReference type="Proteomes" id="UP000203366"/>
    </source>
</evidence>
<keyword evidence="4" id="KW-1185">Reference proteome</keyword>